<sequence>MNDQNPIETRFFRESDGNRTGLVHIHDGFVKRCDFGFNAPLERPGNQPAYVVLDDARVLSLHHHHLVSTEDVQAYHSGQRVSRAETVSHLALIGSDPWRADEPVRRVSFFCPDADHLRFWIEFSDGCPLDRIRQTSSERMLTAWRWFERLPDAGERKALAPEAIDALVDAAVAVAQDKGPTIERERRTAQHPARPEA</sequence>
<reference evidence="2 3" key="1">
    <citation type="submission" date="2019-02" db="EMBL/GenBank/DDBJ databases">
        <title>Paracoccus subflavus sp. nov., isolated from marine sediment of the Pacific Ocean.</title>
        <authorList>
            <person name="Zhang G."/>
        </authorList>
    </citation>
    <scope>NUCLEOTIDE SEQUENCE [LARGE SCALE GENOMIC DNA]</scope>
    <source>
        <strain evidence="2 3">GY0581</strain>
    </source>
</reference>
<accession>A0A4Q9G589</accession>
<feature type="compositionally biased region" description="Basic and acidic residues" evidence="1">
    <location>
        <begin position="180"/>
        <end position="197"/>
    </location>
</feature>
<dbReference type="Proteomes" id="UP000293520">
    <property type="component" value="Unassembled WGS sequence"/>
</dbReference>
<protein>
    <submittedName>
        <fullName evidence="2">Uncharacterized protein</fullName>
    </submittedName>
</protein>
<dbReference type="OrthoDB" id="8432513at2"/>
<feature type="region of interest" description="Disordered" evidence="1">
    <location>
        <begin position="178"/>
        <end position="197"/>
    </location>
</feature>
<dbReference type="AlphaFoldDB" id="A0A4Q9G589"/>
<keyword evidence="3" id="KW-1185">Reference proteome</keyword>
<evidence type="ECO:0000313" key="2">
    <source>
        <dbReference type="EMBL" id="TBN42567.1"/>
    </source>
</evidence>
<dbReference type="EMBL" id="SISK01000002">
    <property type="protein sequence ID" value="TBN42567.1"/>
    <property type="molecule type" value="Genomic_DNA"/>
</dbReference>
<comment type="caution">
    <text evidence="2">The sequence shown here is derived from an EMBL/GenBank/DDBJ whole genome shotgun (WGS) entry which is preliminary data.</text>
</comment>
<name>A0A4Q9G589_9RHOB</name>
<gene>
    <name evidence="2" type="ORF">EYE42_03845</name>
</gene>
<proteinExistence type="predicted"/>
<evidence type="ECO:0000313" key="3">
    <source>
        <dbReference type="Proteomes" id="UP000293520"/>
    </source>
</evidence>
<dbReference type="RefSeq" id="WP_130989995.1">
    <property type="nucleotide sequence ID" value="NZ_SISK01000002.1"/>
</dbReference>
<evidence type="ECO:0000256" key="1">
    <source>
        <dbReference type="SAM" id="MobiDB-lite"/>
    </source>
</evidence>
<organism evidence="2 3">
    <name type="scientific">Paracoccus subflavus</name>
    <dbReference type="NCBI Taxonomy" id="2528244"/>
    <lineage>
        <taxon>Bacteria</taxon>
        <taxon>Pseudomonadati</taxon>
        <taxon>Pseudomonadota</taxon>
        <taxon>Alphaproteobacteria</taxon>
        <taxon>Rhodobacterales</taxon>
        <taxon>Paracoccaceae</taxon>
        <taxon>Paracoccus</taxon>
    </lineage>
</organism>